<dbReference type="EMBL" id="FUWS01000004">
    <property type="protein sequence ID" value="SJZ89627.1"/>
    <property type="molecule type" value="Genomic_DNA"/>
</dbReference>
<reference evidence="3 4" key="1">
    <citation type="submission" date="2017-02" db="EMBL/GenBank/DDBJ databases">
        <authorList>
            <person name="Peterson S.W."/>
        </authorList>
    </citation>
    <scope>NUCLEOTIDE SEQUENCE [LARGE SCALE GENOMIC DNA]</scope>
    <source>
        <strain evidence="3 4">DSM 45154</strain>
    </source>
</reference>
<accession>A0A1T4PE61</accession>
<evidence type="ECO:0000256" key="1">
    <source>
        <dbReference type="SAM" id="MobiDB-lite"/>
    </source>
</evidence>
<feature type="region of interest" description="Disordered" evidence="1">
    <location>
        <begin position="73"/>
        <end position="154"/>
    </location>
</feature>
<dbReference type="STRING" id="1122192.SAMN02745673_01761"/>
<dbReference type="Proteomes" id="UP000190637">
    <property type="component" value="Unassembled WGS sequence"/>
</dbReference>
<organism evidence="3 4">
    <name type="scientific">Marinactinospora thermotolerans DSM 45154</name>
    <dbReference type="NCBI Taxonomy" id="1122192"/>
    <lineage>
        <taxon>Bacteria</taxon>
        <taxon>Bacillati</taxon>
        <taxon>Actinomycetota</taxon>
        <taxon>Actinomycetes</taxon>
        <taxon>Streptosporangiales</taxon>
        <taxon>Nocardiopsidaceae</taxon>
        <taxon>Marinactinospora</taxon>
    </lineage>
</organism>
<feature type="compositionally biased region" description="Low complexity" evidence="1">
    <location>
        <begin position="114"/>
        <end position="124"/>
    </location>
</feature>
<dbReference type="Pfam" id="PF21805">
    <property type="entry name" value="Imm5_like"/>
    <property type="match status" value="1"/>
</dbReference>
<gene>
    <name evidence="3" type="ORF">SAMN02745673_01761</name>
</gene>
<dbReference type="InterPro" id="IPR048667">
    <property type="entry name" value="Imm5-like"/>
</dbReference>
<evidence type="ECO:0000313" key="4">
    <source>
        <dbReference type="Proteomes" id="UP000190637"/>
    </source>
</evidence>
<name>A0A1T4PE61_9ACTN</name>
<proteinExistence type="predicted"/>
<feature type="compositionally biased region" description="Basic residues" evidence="1">
    <location>
        <begin position="125"/>
        <end position="139"/>
    </location>
</feature>
<evidence type="ECO:0000259" key="2">
    <source>
        <dbReference type="Pfam" id="PF21805"/>
    </source>
</evidence>
<dbReference type="AlphaFoldDB" id="A0A1T4PE61"/>
<feature type="domain" description="Imm-5-like" evidence="2">
    <location>
        <begin position="16"/>
        <end position="88"/>
    </location>
</feature>
<sequence length="264" mass="28243">MTDGSPAIELSRCELHEITGYAVACARPALAIFERERPDDRRPRAAIDAAQAFADGAERTRVLRDNAWAAHRAAQETRDAGQAAASDAARGRQRVRRGVPPSLGEGHAGQAHPRVGGPCRAGVRAVRRGRSRRRGRAHRAGTGSRASHRGGRLAALSTRPGRWRAGRGADPSVGRVTALIPRAVPVDGARGQPAWARGVRRPEVLRAGTAPGRRRVGSFGVLPTPPAGAERAVMAETGKRPVPFLGERAGPRWTWGEVSRRSLR</sequence>
<keyword evidence="4" id="KW-1185">Reference proteome</keyword>
<evidence type="ECO:0000313" key="3">
    <source>
        <dbReference type="EMBL" id="SJZ89627.1"/>
    </source>
</evidence>
<protein>
    <recommendedName>
        <fullName evidence="2">Imm-5-like domain-containing protein</fullName>
    </recommendedName>
</protein>